<dbReference type="EMBL" id="OV170226">
    <property type="protein sequence ID" value="CAH0726324.1"/>
    <property type="molecule type" value="Genomic_DNA"/>
</dbReference>
<organism evidence="1 2">
    <name type="scientific">Brenthis ino</name>
    <name type="common">lesser marbled fritillary</name>
    <dbReference type="NCBI Taxonomy" id="405034"/>
    <lineage>
        <taxon>Eukaryota</taxon>
        <taxon>Metazoa</taxon>
        <taxon>Ecdysozoa</taxon>
        <taxon>Arthropoda</taxon>
        <taxon>Hexapoda</taxon>
        <taxon>Insecta</taxon>
        <taxon>Pterygota</taxon>
        <taxon>Neoptera</taxon>
        <taxon>Endopterygota</taxon>
        <taxon>Lepidoptera</taxon>
        <taxon>Glossata</taxon>
        <taxon>Ditrysia</taxon>
        <taxon>Papilionoidea</taxon>
        <taxon>Nymphalidae</taxon>
        <taxon>Heliconiinae</taxon>
        <taxon>Argynnini</taxon>
        <taxon>Brenthis</taxon>
    </lineage>
</organism>
<protein>
    <submittedName>
        <fullName evidence="1">Uncharacterized protein</fullName>
    </submittedName>
</protein>
<evidence type="ECO:0000313" key="2">
    <source>
        <dbReference type="Proteomes" id="UP000838878"/>
    </source>
</evidence>
<reference evidence="1" key="1">
    <citation type="submission" date="2021-12" db="EMBL/GenBank/DDBJ databases">
        <authorList>
            <person name="Martin H S."/>
        </authorList>
    </citation>
    <scope>NUCLEOTIDE SEQUENCE</scope>
</reference>
<keyword evidence="2" id="KW-1185">Reference proteome</keyword>
<accession>A0A8J9YBK2</accession>
<name>A0A8J9YBK2_9NEOP</name>
<gene>
    <name evidence="1" type="ORF">BINO364_LOCUS11795</name>
</gene>
<sequence length="97" mass="10919">MVETTKGHVRFLCCNSATYGTHKSLSYKLNCLRLNVCPCEHHNTLVQNKIAKVKTAFPDRATYEVGGCQQCLATGDTTHELNSLDPARYPYTLTRLR</sequence>
<feature type="non-terminal residue" evidence="1">
    <location>
        <position position="97"/>
    </location>
</feature>
<dbReference type="Proteomes" id="UP000838878">
    <property type="component" value="Chromosome 6"/>
</dbReference>
<proteinExistence type="predicted"/>
<evidence type="ECO:0000313" key="1">
    <source>
        <dbReference type="EMBL" id="CAH0726324.1"/>
    </source>
</evidence>
<dbReference type="AlphaFoldDB" id="A0A8J9YBK2"/>